<keyword evidence="1" id="KW-1133">Transmembrane helix</keyword>
<name>U5IGJ4_9DELT</name>
<dbReference type="AlphaFoldDB" id="U5IGJ4"/>
<evidence type="ECO:0000313" key="2">
    <source>
        <dbReference type="EMBL" id="AFZ77021.1"/>
    </source>
</evidence>
<keyword evidence="1" id="KW-0472">Membrane</keyword>
<dbReference type="EMBL" id="JX869937">
    <property type="protein sequence ID" value="AFZ77021.1"/>
    <property type="molecule type" value="Genomic_DNA"/>
</dbReference>
<feature type="transmembrane region" description="Helical" evidence="1">
    <location>
        <begin position="7"/>
        <end position="26"/>
    </location>
</feature>
<gene>
    <name evidence="2" type="ORF">ALPM_00141</name>
</gene>
<reference evidence="2" key="1">
    <citation type="journal article" date="2013" name="Environ. Microbiol.">
        <title>Comparative genomic analysis of magnetotactic bacteria from the Deltaproteobacteria provides new insights into magnetite and greigite magnetosome genes required for magnetotaxis.</title>
        <authorList>
            <person name="Lefevre C.T."/>
            <person name="Trubitsyn D."/>
            <person name="Abreu F."/>
            <person name="Kolinko S."/>
            <person name="Jogler C."/>
            <person name="de Almeida L.G."/>
            <person name="de Vasconcelos A.T."/>
            <person name="Kube M."/>
            <person name="Reinhardt R."/>
            <person name="Lins U."/>
            <person name="Pignol D."/>
            <person name="Schuler D."/>
            <person name="Bazylinski D.A."/>
            <person name="Ginet N."/>
        </authorList>
    </citation>
    <scope>NUCLEOTIDE SEQUENCE</scope>
    <source>
        <strain evidence="2">ML-1</strain>
    </source>
</reference>
<organism evidence="2">
    <name type="scientific">delta proteobacterium ML-1</name>
    <dbReference type="NCBI Taxonomy" id="947513"/>
    <lineage>
        <taxon>Bacteria</taxon>
        <taxon>Deltaproteobacteria</taxon>
    </lineage>
</organism>
<sequence length="40" mass="4608">MEVSMRNVFMVIAMMFFLAMGSYGLVRGEFQEIWLNGSTL</sequence>
<accession>U5IGJ4</accession>
<keyword evidence="1" id="KW-0812">Transmembrane</keyword>
<protein>
    <submittedName>
        <fullName evidence="2">Uncharacterized protein</fullName>
    </submittedName>
</protein>
<proteinExistence type="predicted"/>
<evidence type="ECO:0000256" key="1">
    <source>
        <dbReference type="SAM" id="Phobius"/>
    </source>
</evidence>